<sequence>PVSAKSLTIVAASQSVKVTPDPPTKIGQFPTELNEIWIYRREIDTQPDYVFIAKRLDTSEFTDDVSDRDALLGVDDLPDFRHHKANFFRIHPPDNIIQMEEMYFDRVSFLTGDKLYLSEAKNIDAVDSRHIFDVSGSKSERNLWVKKIAASALLLGTTNDIYELRGTGNIFEDGTIDFVLHPLGVSNPPISDAVSKQDNSIVYMASDGWRTITGTGSENITGHTNLLYNEQDRFDVEAVLIGTANQVNYDCAVSKGKLFTTVTLKNGVTRRVYVYDFTKRYWYPYFINPVVLFTEEDGTIIAGFGSAANFFLREIDTTNKLDGTTNQQVVLRTSYIDDGSPNTRKDVQVVKIYADTEDTSVNIKIRKNGGTVEEDLGDFKFNGPTLKTIATGIDPDTSINLGKSFQLRVTSLAAGVSKFTLLYWSIDYDPRPEQLSILRIPPQNFGVAGRKRFYDLPFSINGLGTTYTVTPILDTVRRTDLARTFTSNTDEKETKSIAFNEEVIGNELGCEIKVISPINGVFEFHELIRPRAIEVLPDLQKFHRIIPTDLGTPARKKFTRIAIIINTFGFDLTFVPLIDEISYPSITINTTNRVPFIYYFKTDVRGILLGGTFKTDSDKDFEYFEINRENSIFEVMPLPSQFIRGETDFGTTARKRFSRISFVCNFKGALGFFTPITDGNRHTGITFTGTFRKTFDYYFTTDQKFVDLEYELDSSNSHKDFEFYKILKPEILEILPEPVKFYKIPNTNLGTAVRKRFIIYAIVIDTKNQDVRLTPIIDGTEQTSSIINTNGKLTAFHFFTSSVEGTDIGCKLETLANTEFEPYGTNFDETVSEKLPPPTKFLEIPPSNFGTAGKKRIRTIPFQIDTRGGTVTYTPKVDGISQTTSTHLTTEKRTVLHLFATDVFGIDYGGTLESDTPFEFYGLLTPENVQLLPVAKRFDQIGPFSLDQGGWFKEFRLRIVPTGSLITWKFYLKDTVEDSGSIVVVPNIEDVYEVNFTRAIKGTVARLEIGPEAEEFHRIGGEIRYGESGGATALKKLKFTNEMAQSFRT</sequence>
<dbReference type="AlphaFoldDB" id="A0A0F9L5H6"/>
<comment type="caution">
    <text evidence="1">The sequence shown here is derived from an EMBL/GenBank/DDBJ whole genome shotgun (WGS) entry which is preliminary data.</text>
</comment>
<gene>
    <name evidence="1" type="ORF">LCGC14_1620790</name>
</gene>
<organism evidence="1">
    <name type="scientific">marine sediment metagenome</name>
    <dbReference type="NCBI Taxonomy" id="412755"/>
    <lineage>
        <taxon>unclassified sequences</taxon>
        <taxon>metagenomes</taxon>
        <taxon>ecological metagenomes</taxon>
    </lineage>
</organism>
<name>A0A0F9L5H6_9ZZZZ</name>
<dbReference type="EMBL" id="LAZR01013239">
    <property type="protein sequence ID" value="KKM22885.1"/>
    <property type="molecule type" value="Genomic_DNA"/>
</dbReference>
<proteinExistence type="predicted"/>
<protein>
    <submittedName>
        <fullName evidence="1">Uncharacterized protein</fullName>
    </submittedName>
</protein>
<reference evidence="1" key="1">
    <citation type="journal article" date="2015" name="Nature">
        <title>Complex archaea that bridge the gap between prokaryotes and eukaryotes.</title>
        <authorList>
            <person name="Spang A."/>
            <person name="Saw J.H."/>
            <person name="Jorgensen S.L."/>
            <person name="Zaremba-Niedzwiedzka K."/>
            <person name="Martijn J."/>
            <person name="Lind A.E."/>
            <person name="van Eijk R."/>
            <person name="Schleper C."/>
            <person name="Guy L."/>
            <person name="Ettema T.J."/>
        </authorList>
    </citation>
    <scope>NUCLEOTIDE SEQUENCE</scope>
</reference>
<feature type="non-terminal residue" evidence="1">
    <location>
        <position position="1"/>
    </location>
</feature>
<accession>A0A0F9L5H6</accession>
<evidence type="ECO:0000313" key="1">
    <source>
        <dbReference type="EMBL" id="KKM22885.1"/>
    </source>
</evidence>